<dbReference type="InterPro" id="IPR054075">
    <property type="entry name" value="Gp53-like_C"/>
</dbReference>
<dbReference type="Pfam" id="PF21882">
    <property type="entry name" value="Gp53-like_C"/>
    <property type="match status" value="1"/>
</dbReference>
<organism evidence="2 3">
    <name type="scientific">Aeromonas phage 51</name>
    <dbReference type="NCBI Taxonomy" id="1932901"/>
    <lineage>
        <taxon>Viruses</taxon>
        <taxon>Duplodnaviria</taxon>
        <taxon>Heunggongvirae</taxon>
        <taxon>Uroviricota</taxon>
        <taxon>Caudoviricetes</taxon>
        <taxon>Popoffvirus</taxon>
        <taxon>Popoffvirus pv56</taxon>
    </lineage>
</organism>
<feature type="domain" description="Putative tail fiber protein gp53-like C-terminal" evidence="1">
    <location>
        <begin position="151"/>
        <end position="240"/>
    </location>
</feature>
<protein>
    <submittedName>
        <fullName evidence="2">Putative tail fiber protein</fullName>
    </submittedName>
</protein>
<evidence type="ECO:0000259" key="1">
    <source>
        <dbReference type="Pfam" id="PF21882"/>
    </source>
</evidence>
<evidence type="ECO:0000313" key="3">
    <source>
        <dbReference type="Proteomes" id="UP000225772"/>
    </source>
</evidence>
<dbReference type="EMBL" id="KY290953">
    <property type="protein sequence ID" value="APU01305.1"/>
    <property type="molecule type" value="Genomic_DNA"/>
</dbReference>
<proteinExistence type="predicted"/>
<accession>A0A219YBH4</accession>
<dbReference type="Gene3D" id="2.60.40.3940">
    <property type="match status" value="1"/>
</dbReference>
<dbReference type="Proteomes" id="UP000225772">
    <property type="component" value="Segment"/>
</dbReference>
<reference evidence="2 3" key="1">
    <citation type="journal article" date="2017" name="Sci. Rep.">
        <title>Characterization and diversity of phages infecting Aeromonas salmonicida subsp. salmonicida.</title>
        <authorList>
            <person name="Vincent A.T."/>
            <person name="Paquet V.E."/>
            <person name="Bernatchez A."/>
            <person name="Tremblay D.M."/>
            <person name="Moineau S."/>
            <person name="Charette S.J."/>
        </authorList>
    </citation>
    <scope>NUCLEOTIDE SEQUENCE [LARGE SCALE GENOMIC DNA]</scope>
</reference>
<name>A0A219YBH4_9CAUD</name>
<sequence length="240" mass="25311">MPISEPEKYTTLWSQSGVRFDIPPAADPVTGKAGFDLGFSSINMASEAAGGIPPWGQDFNGILFSITRAIQYIQSGALPTFSSDFSTAISGYKKGAVLIGVDGVTVWQSEIDWNTTDPDSPSAAGWVNLPLKYLPKRSFTGTDSIRIPNVDGGLILKWGSSLCTNVGVTNVIFPEPFPNAVLQVIGIGTQENVSLQAYACVSAKNISGFTWSAFTAISGAPPSQATQFGAVGINYLAIGY</sequence>
<evidence type="ECO:0000313" key="2">
    <source>
        <dbReference type="EMBL" id="APU01305.1"/>
    </source>
</evidence>